<comment type="caution">
    <text evidence="4">The sequence shown here is derived from an EMBL/GenBank/DDBJ whole genome shotgun (WGS) entry which is preliminary data.</text>
</comment>
<protein>
    <submittedName>
        <fullName evidence="4">TetR/AcrR family transcriptional regulator</fullName>
    </submittedName>
</protein>
<dbReference type="InterPro" id="IPR036271">
    <property type="entry name" value="Tet_transcr_reg_TetR-rel_C_sf"/>
</dbReference>
<evidence type="ECO:0000256" key="2">
    <source>
        <dbReference type="PROSITE-ProRule" id="PRU00335"/>
    </source>
</evidence>
<dbReference type="Gene3D" id="1.10.10.60">
    <property type="entry name" value="Homeodomain-like"/>
    <property type="match status" value="1"/>
</dbReference>
<sequence>MNERSRESTRQRILSASQKVFAEHGYTGANMRLIAQGAAVSVGCVYLYFKCKDELYLTLLESWMNELDARTTDALENIVEPAEALAAFITTGIVYAREHKEMVLLQGRDLGFARGLEMKQQFLRKRRSLIEDIVRKGVATGIFCDCDPGEAAKLIFCSMRGFIVTMMMGEEALYSPEAGVELLLNGLLRRDTP</sequence>
<dbReference type="RefSeq" id="WP_214176120.1">
    <property type="nucleotide sequence ID" value="NZ_JAHCVK010000007.1"/>
</dbReference>
<evidence type="ECO:0000313" key="5">
    <source>
        <dbReference type="Proteomes" id="UP000756860"/>
    </source>
</evidence>
<evidence type="ECO:0000259" key="3">
    <source>
        <dbReference type="PROSITE" id="PS50977"/>
    </source>
</evidence>
<proteinExistence type="predicted"/>
<dbReference type="PROSITE" id="PS50977">
    <property type="entry name" value="HTH_TETR_2"/>
    <property type="match status" value="1"/>
</dbReference>
<dbReference type="Proteomes" id="UP000756860">
    <property type="component" value="Unassembled WGS sequence"/>
</dbReference>
<organism evidence="4 5">
    <name type="scientific">Geomobilimonas luticola</name>
    <dbReference type="NCBI Taxonomy" id="1114878"/>
    <lineage>
        <taxon>Bacteria</taxon>
        <taxon>Pseudomonadati</taxon>
        <taxon>Thermodesulfobacteriota</taxon>
        <taxon>Desulfuromonadia</taxon>
        <taxon>Geobacterales</taxon>
        <taxon>Geobacteraceae</taxon>
        <taxon>Geomobilimonas</taxon>
    </lineage>
</organism>
<dbReference type="Pfam" id="PF00440">
    <property type="entry name" value="TetR_N"/>
    <property type="match status" value="1"/>
</dbReference>
<reference evidence="4 5" key="1">
    <citation type="submission" date="2021-05" db="EMBL/GenBank/DDBJ databases">
        <title>The draft genome of Geobacter luticola JCM 17780.</title>
        <authorList>
            <person name="Xu Z."/>
            <person name="Masuda Y."/>
            <person name="Itoh H."/>
            <person name="Senoo K."/>
        </authorList>
    </citation>
    <scope>NUCLEOTIDE SEQUENCE [LARGE SCALE GENOMIC DNA]</scope>
    <source>
        <strain evidence="4 5">JCM 17780</strain>
    </source>
</reference>
<accession>A0ABS5SFG4</accession>
<dbReference type="InterPro" id="IPR001647">
    <property type="entry name" value="HTH_TetR"/>
</dbReference>
<evidence type="ECO:0000256" key="1">
    <source>
        <dbReference type="ARBA" id="ARBA00023125"/>
    </source>
</evidence>
<dbReference type="InterPro" id="IPR050109">
    <property type="entry name" value="HTH-type_TetR-like_transc_reg"/>
</dbReference>
<dbReference type="SUPFAM" id="SSF46689">
    <property type="entry name" value="Homeodomain-like"/>
    <property type="match status" value="1"/>
</dbReference>
<dbReference type="InterPro" id="IPR009057">
    <property type="entry name" value="Homeodomain-like_sf"/>
</dbReference>
<dbReference type="EMBL" id="JAHCVK010000007">
    <property type="protein sequence ID" value="MBT0654113.1"/>
    <property type="molecule type" value="Genomic_DNA"/>
</dbReference>
<dbReference type="Gene3D" id="1.10.357.10">
    <property type="entry name" value="Tetracycline Repressor, domain 2"/>
    <property type="match status" value="1"/>
</dbReference>
<dbReference type="PANTHER" id="PTHR30328:SF54">
    <property type="entry name" value="HTH-TYPE TRANSCRIPTIONAL REPRESSOR SCO4008"/>
    <property type="match status" value="1"/>
</dbReference>
<name>A0ABS5SFG4_9BACT</name>
<feature type="DNA-binding region" description="H-T-H motif" evidence="2">
    <location>
        <begin position="30"/>
        <end position="49"/>
    </location>
</feature>
<feature type="domain" description="HTH tetR-type" evidence="3">
    <location>
        <begin position="7"/>
        <end position="67"/>
    </location>
</feature>
<dbReference type="PANTHER" id="PTHR30328">
    <property type="entry name" value="TRANSCRIPTIONAL REPRESSOR"/>
    <property type="match status" value="1"/>
</dbReference>
<dbReference type="SUPFAM" id="SSF48498">
    <property type="entry name" value="Tetracyclin repressor-like, C-terminal domain"/>
    <property type="match status" value="1"/>
</dbReference>
<keyword evidence="1 2" id="KW-0238">DNA-binding</keyword>
<evidence type="ECO:0000313" key="4">
    <source>
        <dbReference type="EMBL" id="MBT0654113.1"/>
    </source>
</evidence>
<gene>
    <name evidence="4" type="ORF">KI810_13690</name>
</gene>
<keyword evidence="5" id="KW-1185">Reference proteome</keyword>
<dbReference type="PRINTS" id="PR00455">
    <property type="entry name" value="HTHTETR"/>
</dbReference>